<dbReference type="PROSITE" id="PS00141">
    <property type="entry name" value="ASP_PROTEASE"/>
    <property type="match status" value="1"/>
</dbReference>
<dbReference type="Proteomes" id="UP000318413">
    <property type="component" value="Unassembled WGS sequence"/>
</dbReference>
<gene>
    <name evidence="4" type="ORF">EAH84_06215</name>
</gene>
<evidence type="ECO:0000259" key="3">
    <source>
        <dbReference type="PROSITE" id="PS50175"/>
    </source>
</evidence>
<dbReference type="InterPro" id="IPR001969">
    <property type="entry name" value="Aspartic_peptidase_AS"/>
</dbReference>
<evidence type="ECO:0000313" key="5">
    <source>
        <dbReference type="Proteomes" id="UP000318413"/>
    </source>
</evidence>
<dbReference type="EMBL" id="RCZK01000004">
    <property type="protein sequence ID" value="TPG13218.1"/>
    <property type="molecule type" value="Genomic_DNA"/>
</dbReference>
<keyword evidence="1" id="KW-0378">Hydrolase</keyword>
<accession>A0A502CJW5</accession>
<reference evidence="4 5" key="1">
    <citation type="journal article" date="2019" name="Environ. Microbiol.">
        <title>Species interactions and distinct microbial communities in high Arctic permafrost affected cryosols are associated with the CH4 and CO2 gas fluxes.</title>
        <authorList>
            <person name="Altshuler I."/>
            <person name="Hamel J."/>
            <person name="Turney S."/>
            <person name="Magnuson E."/>
            <person name="Levesque R."/>
            <person name="Greer C."/>
            <person name="Whyte L.G."/>
        </authorList>
    </citation>
    <scope>NUCLEOTIDE SEQUENCE [LARGE SCALE GENOMIC DNA]</scope>
    <source>
        <strain evidence="4 5">S5.1</strain>
    </source>
</reference>
<dbReference type="InterPro" id="IPR021109">
    <property type="entry name" value="Peptidase_aspartic_dom_sf"/>
</dbReference>
<feature type="chain" id="PRO_5021269665" description="Peptidase A2 domain-containing protein" evidence="2">
    <location>
        <begin position="19"/>
        <end position="399"/>
    </location>
</feature>
<protein>
    <recommendedName>
        <fullName evidence="3">Peptidase A2 domain-containing protein</fullName>
    </recommendedName>
</protein>
<dbReference type="PROSITE" id="PS50175">
    <property type="entry name" value="ASP_PROT_RETROV"/>
    <property type="match status" value="1"/>
</dbReference>
<dbReference type="Gene3D" id="2.30.42.10">
    <property type="match status" value="1"/>
</dbReference>
<dbReference type="Gene3D" id="2.40.70.10">
    <property type="entry name" value="Acid Proteases"/>
    <property type="match status" value="1"/>
</dbReference>
<keyword evidence="5" id="KW-1185">Reference proteome</keyword>
<dbReference type="SUPFAM" id="SSF50630">
    <property type="entry name" value="Acid proteases"/>
    <property type="match status" value="1"/>
</dbReference>
<dbReference type="InterPro" id="IPR001995">
    <property type="entry name" value="Peptidase_A2_cat"/>
</dbReference>
<name>A0A502CJW5_9SPHN</name>
<keyword evidence="2" id="KW-0732">Signal</keyword>
<comment type="caution">
    <text evidence="4">The sequence shown here is derived from an EMBL/GenBank/DDBJ whole genome shotgun (WGS) entry which is preliminary data.</text>
</comment>
<evidence type="ECO:0000256" key="1">
    <source>
        <dbReference type="ARBA" id="ARBA00022801"/>
    </source>
</evidence>
<dbReference type="SUPFAM" id="SSF50156">
    <property type="entry name" value="PDZ domain-like"/>
    <property type="match status" value="1"/>
</dbReference>
<dbReference type="AlphaFoldDB" id="A0A502CJW5"/>
<dbReference type="OrthoDB" id="7547925at2"/>
<dbReference type="InterPro" id="IPR036034">
    <property type="entry name" value="PDZ_sf"/>
</dbReference>
<evidence type="ECO:0000256" key="2">
    <source>
        <dbReference type="SAM" id="SignalP"/>
    </source>
</evidence>
<sequence>MTHLFPIALLLSSAVPVAATQNPPVDGAITLAPDTETRWVPFDLTPGNQIRFQMSVDGKPVTAILDTGVSYSVLAKRSAVVDATRIKANGTATAIGGAVPIGWLATRTIAIGGLARTGGGLSVAELPALATGSATAVDLLVGRDITGGQALDIDFPNRRFRLLAAGRMPFRGAVAPLAISPGRHLYESAITLGGRRLAPIVIDTGDGSTITIADSAWRAAAPRGIDTTSAVSFGLAGPTVTTMAIVPDVRVGGNAGRDAEVRVEPQGGFSDTIGVAGRIGSGFLQRYRVLLDPVAGHMVLSPGKDADDPPLRSTSGLLVGIEASATPARLKVLHVMRGGPAQGMGWRDGDEICSVDGQSIATDYASSPLARWSVGVPGRVVELGLCGGATRALTLRRFY</sequence>
<organism evidence="4 5">
    <name type="scientific">Sphingomonas oligophenolica</name>
    <dbReference type="NCBI Taxonomy" id="301154"/>
    <lineage>
        <taxon>Bacteria</taxon>
        <taxon>Pseudomonadati</taxon>
        <taxon>Pseudomonadota</taxon>
        <taxon>Alphaproteobacteria</taxon>
        <taxon>Sphingomonadales</taxon>
        <taxon>Sphingomonadaceae</taxon>
        <taxon>Sphingomonas</taxon>
    </lineage>
</organism>
<dbReference type="GO" id="GO:0006508">
    <property type="term" value="P:proteolysis"/>
    <property type="evidence" value="ECO:0007669"/>
    <property type="project" value="InterPro"/>
</dbReference>
<feature type="domain" description="Peptidase A2" evidence="3">
    <location>
        <begin position="61"/>
        <end position="145"/>
    </location>
</feature>
<dbReference type="RefSeq" id="WP_140869397.1">
    <property type="nucleotide sequence ID" value="NZ_RCZK01000004.1"/>
</dbReference>
<proteinExistence type="predicted"/>
<feature type="signal peptide" evidence="2">
    <location>
        <begin position="1"/>
        <end position="18"/>
    </location>
</feature>
<dbReference type="GO" id="GO:0004190">
    <property type="term" value="F:aspartic-type endopeptidase activity"/>
    <property type="evidence" value="ECO:0007669"/>
    <property type="project" value="InterPro"/>
</dbReference>
<evidence type="ECO:0000313" key="4">
    <source>
        <dbReference type="EMBL" id="TPG13218.1"/>
    </source>
</evidence>